<evidence type="ECO:0000256" key="1">
    <source>
        <dbReference type="ARBA" id="ARBA00004123"/>
    </source>
</evidence>
<evidence type="ECO:0000259" key="4">
    <source>
        <dbReference type="SMART" id="SM01176"/>
    </source>
</evidence>
<accession>A0A3P7IL00</accession>
<feature type="region of interest" description="Disordered" evidence="3">
    <location>
        <begin position="211"/>
        <end position="249"/>
    </location>
</feature>
<dbReference type="InterPro" id="IPR025260">
    <property type="entry name" value="CHD1-like_C"/>
</dbReference>
<name>A0A3P7IL00_STRVU</name>
<protein>
    <recommendedName>
        <fullName evidence="4">Chromodomain-helicase-DNA-binding protein 1-like C-terminal domain-containing protein</fullName>
    </recommendedName>
</protein>
<proteinExistence type="predicted"/>
<dbReference type="GO" id="GO:0005634">
    <property type="term" value="C:nucleus"/>
    <property type="evidence" value="ECO:0007669"/>
    <property type="project" value="UniProtKB-SubCell"/>
</dbReference>
<dbReference type="Pfam" id="PF13907">
    <property type="entry name" value="CHD1-like_C"/>
    <property type="match status" value="1"/>
</dbReference>
<comment type="subcellular location">
    <subcellularLocation>
        <location evidence="1">Nucleus</location>
    </subcellularLocation>
</comment>
<dbReference type="AlphaFoldDB" id="A0A3P7IL00"/>
<evidence type="ECO:0000256" key="3">
    <source>
        <dbReference type="SAM" id="MobiDB-lite"/>
    </source>
</evidence>
<dbReference type="InterPro" id="IPR056302">
    <property type="entry name" value="CHD1-2/Hrp3_HTH"/>
</dbReference>
<dbReference type="Pfam" id="PF23588">
    <property type="entry name" value="HTH_CHD1_Hrp3"/>
    <property type="match status" value="1"/>
</dbReference>
<feature type="region of interest" description="Disordered" evidence="3">
    <location>
        <begin position="40"/>
        <end position="88"/>
    </location>
</feature>
<feature type="non-terminal residue" evidence="5">
    <location>
        <position position="249"/>
    </location>
</feature>
<evidence type="ECO:0000313" key="6">
    <source>
        <dbReference type="Proteomes" id="UP000270094"/>
    </source>
</evidence>
<dbReference type="EMBL" id="UYYB01016370">
    <property type="protein sequence ID" value="VDM70506.1"/>
    <property type="molecule type" value="Genomic_DNA"/>
</dbReference>
<dbReference type="Gene3D" id="1.10.10.60">
    <property type="entry name" value="Homeodomain-like"/>
    <property type="match status" value="1"/>
</dbReference>
<feature type="compositionally biased region" description="Basic residues" evidence="3">
    <location>
        <begin position="211"/>
        <end position="223"/>
    </location>
</feature>
<feature type="domain" description="Chromodomain-helicase-DNA-binding protein 1-like C-terminal" evidence="4">
    <location>
        <begin position="105"/>
        <end position="205"/>
    </location>
</feature>
<organism evidence="5 6">
    <name type="scientific">Strongylus vulgaris</name>
    <name type="common">Blood worm</name>
    <dbReference type="NCBI Taxonomy" id="40348"/>
    <lineage>
        <taxon>Eukaryota</taxon>
        <taxon>Metazoa</taxon>
        <taxon>Ecdysozoa</taxon>
        <taxon>Nematoda</taxon>
        <taxon>Chromadorea</taxon>
        <taxon>Rhabditida</taxon>
        <taxon>Rhabditina</taxon>
        <taxon>Rhabditomorpha</taxon>
        <taxon>Strongyloidea</taxon>
        <taxon>Strongylidae</taxon>
        <taxon>Strongylus</taxon>
    </lineage>
</organism>
<evidence type="ECO:0000256" key="2">
    <source>
        <dbReference type="ARBA" id="ARBA00023242"/>
    </source>
</evidence>
<dbReference type="OrthoDB" id="5860652at2759"/>
<gene>
    <name evidence="5" type="ORF">SVUK_LOCUS5504</name>
</gene>
<dbReference type="Proteomes" id="UP000270094">
    <property type="component" value="Unassembled WGS sequence"/>
</dbReference>
<feature type="compositionally biased region" description="Basic and acidic residues" evidence="3">
    <location>
        <begin position="224"/>
        <end position="249"/>
    </location>
</feature>
<evidence type="ECO:0000313" key="5">
    <source>
        <dbReference type="EMBL" id="VDM70506.1"/>
    </source>
</evidence>
<sequence length="249" mass="29652">MDPELGLADKIFLKDKVRKPQPRHLQQRVDYLLKMMDKSLNGMNSQKATLNRKRKAPNSDGKSGPVDEKKRREKEHKHHHHHAIQVKTATATRDKTLTDQLALVLIEKSIYGQALENTSDRPFSECVKMMRPVQKYIKKLTEAGNEKEAAKYLMRLGDNCRDQLDEMLKKKPKTNIRKWYNYMWIFLSKFVSQEPMEMLQKYRELCAMNHRHKHRDREHHHIQKDHSPQKNDGEKREKDLERKDGKEQH</sequence>
<dbReference type="SMART" id="SM01176">
    <property type="entry name" value="DUF4208"/>
    <property type="match status" value="1"/>
</dbReference>
<feature type="compositionally biased region" description="Basic residues" evidence="3">
    <location>
        <begin position="71"/>
        <end position="84"/>
    </location>
</feature>
<keyword evidence="2" id="KW-0539">Nucleus</keyword>
<keyword evidence="6" id="KW-1185">Reference proteome</keyword>
<reference evidence="5 6" key="1">
    <citation type="submission" date="2018-11" db="EMBL/GenBank/DDBJ databases">
        <authorList>
            <consortium name="Pathogen Informatics"/>
        </authorList>
    </citation>
    <scope>NUCLEOTIDE SEQUENCE [LARGE SCALE GENOMIC DNA]</scope>
</reference>